<keyword evidence="3" id="KW-0479">Metal-binding</keyword>
<comment type="cofactor">
    <cofactor evidence="3">
        <name>Zn(2+)</name>
        <dbReference type="ChEBI" id="CHEBI:29105"/>
    </cofactor>
    <text evidence="3">Binds 1 divalent metal cation per subunit.</text>
</comment>
<dbReference type="EMBL" id="KL648641">
    <property type="protein sequence ID" value="KEY66855.1"/>
    <property type="molecule type" value="Genomic_DNA"/>
</dbReference>
<gene>
    <name evidence="5" type="ORF">S7711_05209</name>
</gene>
<comment type="similarity">
    <text evidence="1">Belongs to the SMP-30/CGR1 family.</text>
</comment>
<feature type="active site" description="Proton donor/acceptor" evidence="2">
    <location>
        <position position="214"/>
    </location>
</feature>
<proteinExistence type="inferred from homology"/>
<dbReference type="PRINTS" id="PR01790">
    <property type="entry name" value="SMP30FAMILY"/>
</dbReference>
<dbReference type="GO" id="GO:0004341">
    <property type="term" value="F:gluconolactonase activity"/>
    <property type="evidence" value="ECO:0007669"/>
    <property type="project" value="TreeGrafter"/>
</dbReference>
<dbReference type="GO" id="GO:0005509">
    <property type="term" value="F:calcium ion binding"/>
    <property type="evidence" value="ECO:0007669"/>
    <property type="project" value="TreeGrafter"/>
</dbReference>
<accession>A0A084ANH6</accession>
<sequence length="306" mass="34091">MKTYTVNEPFLDLKCGLAESPIWEQKENVLRFVDIVNKNVYRVNLDKGPSSLQKIQYDQAICVTAALDSSDDSFLFGGKYGIGIAKKDSNQTRLLHRFWNEEERQDGKEERMRANDGEVDSEGRFWVNTMCDPEVTSSAPDGVLFRLDKDGQLHRMITGVAGPNGMSWSKDDTKMYFTDTAESRIFEYDYDSKSGVISNKRVFLHIGEEGAGPDGHAQDEDGNLWVAVWGAWKVIKVSPQGEVLAEVRLPTRCVTAVGFAGEDIYITSEADPEPEKHPESARFDGGVFKCHVGVRGRPVSAAVVRG</sequence>
<dbReference type="Proteomes" id="UP000028045">
    <property type="component" value="Unassembled WGS sequence"/>
</dbReference>
<dbReference type="InterPro" id="IPR011042">
    <property type="entry name" value="6-blade_b-propeller_TolB-like"/>
</dbReference>
<organism evidence="5 6">
    <name type="scientific">Stachybotrys chartarum (strain CBS 109288 / IBT 7711)</name>
    <name type="common">Toxic black mold</name>
    <name type="synonym">Stilbospora chartarum</name>
    <dbReference type="NCBI Taxonomy" id="1280523"/>
    <lineage>
        <taxon>Eukaryota</taxon>
        <taxon>Fungi</taxon>
        <taxon>Dikarya</taxon>
        <taxon>Ascomycota</taxon>
        <taxon>Pezizomycotina</taxon>
        <taxon>Sordariomycetes</taxon>
        <taxon>Hypocreomycetidae</taxon>
        <taxon>Hypocreales</taxon>
        <taxon>Stachybotryaceae</taxon>
        <taxon>Stachybotrys</taxon>
    </lineage>
</organism>
<dbReference type="Pfam" id="PF08450">
    <property type="entry name" value="SGL"/>
    <property type="match status" value="1"/>
</dbReference>
<dbReference type="PANTHER" id="PTHR10907:SF47">
    <property type="entry name" value="REGUCALCIN"/>
    <property type="match status" value="1"/>
</dbReference>
<dbReference type="AlphaFoldDB" id="A0A084ANH6"/>
<feature type="binding site" evidence="3">
    <location>
        <position position="214"/>
    </location>
    <ligand>
        <name>a divalent metal cation</name>
        <dbReference type="ChEBI" id="CHEBI:60240"/>
    </ligand>
</feature>
<dbReference type="Gene3D" id="2.120.10.30">
    <property type="entry name" value="TolB, C-terminal domain"/>
    <property type="match status" value="1"/>
</dbReference>
<feature type="binding site" evidence="3">
    <location>
        <position position="164"/>
    </location>
    <ligand>
        <name>a divalent metal cation</name>
        <dbReference type="ChEBI" id="CHEBI:60240"/>
    </ligand>
</feature>
<keyword evidence="6" id="KW-1185">Reference proteome</keyword>
<feature type="binding site" evidence="3">
    <location>
        <position position="115"/>
    </location>
    <ligand>
        <name>substrate</name>
    </ligand>
</feature>
<feature type="binding site" evidence="3">
    <location>
        <position position="19"/>
    </location>
    <ligand>
        <name>a divalent metal cation</name>
        <dbReference type="ChEBI" id="CHEBI:60240"/>
    </ligand>
</feature>
<dbReference type="PANTHER" id="PTHR10907">
    <property type="entry name" value="REGUCALCIN"/>
    <property type="match status" value="1"/>
</dbReference>
<feature type="domain" description="SMP-30/Gluconolactonase/LRE-like region" evidence="4">
    <location>
        <begin position="17"/>
        <end position="268"/>
    </location>
</feature>
<evidence type="ECO:0000256" key="3">
    <source>
        <dbReference type="PIRSR" id="PIRSR605511-2"/>
    </source>
</evidence>
<keyword evidence="3" id="KW-0862">Zinc</keyword>
<name>A0A084ANH6_STACB</name>
<dbReference type="SUPFAM" id="SSF63829">
    <property type="entry name" value="Calcium-dependent phosphotriesterase"/>
    <property type="match status" value="1"/>
</dbReference>
<dbReference type="InterPro" id="IPR005511">
    <property type="entry name" value="SMP-30"/>
</dbReference>
<dbReference type="HOGENOM" id="CLU_036110_3_0_1"/>
<evidence type="ECO:0000313" key="5">
    <source>
        <dbReference type="EMBL" id="KEY66855.1"/>
    </source>
</evidence>
<feature type="binding site" evidence="3">
    <location>
        <position position="113"/>
    </location>
    <ligand>
        <name>substrate</name>
    </ligand>
</feature>
<dbReference type="OrthoDB" id="423498at2759"/>
<reference evidence="5 6" key="1">
    <citation type="journal article" date="2014" name="BMC Genomics">
        <title>Comparative genome sequencing reveals chemotype-specific gene clusters in the toxigenic black mold Stachybotrys.</title>
        <authorList>
            <person name="Semeiks J."/>
            <person name="Borek D."/>
            <person name="Otwinowski Z."/>
            <person name="Grishin N.V."/>
        </authorList>
    </citation>
    <scope>NUCLEOTIDE SEQUENCE [LARGE SCALE GENOMIC DNA]</scope>
    <source>
        <strain evidence="6">CBS 109288 / IBT 7711</strain>
    </source>
</reference>
<evidence type="ECO:0000313" key="6">
    <source>
        <dbReference type="Proteomes" id="UP000028045"/>
    </source>
</evidence>
<evidence type="ECO:0000259" key="4">
    <source>
        <dbReference type="Pfam" id="PF08450"/>
    </source>
</evidence>
<dbReference type="InterPro" id="IPR013658">
    <property type="entry name" value="SGL"/>
</dbReference>
<evidence type="ECO:0000256" key="1">
    <source>
        <dbReference type="ARBA" id="ARBA00008853"/>
    </source>
</evidence>
<evidence type="ECO:0000256" key="2">
    <source>
        <dbReference type="PIRSR" id="PIRSR605511-1"/>
    </source>
</evidence>
<protein>
    <recommendedName>
        <fullName evidence="4">SMP-30/Gluconolactonase/LRE-like region domain-containing protein</fullName>
    </recommendedName>
</protein>